<evidence type="ECO:0000256" key="1">
    <source>
        <dbReference type="ARBA" id="ARBA00023157"/>
    </source>
</evidence>
<dbReference type="Pfam" id="PF00059">
    <property type="entry name" value="Lectin_C"/>
    <property type="match status" value="1"/>
</dbReference>
<dbReference type="InterPro" id="IPR050111">
    <property type="entry name" value="C-type_lectin/snaclec_domain"/>
</dbReference>
<dbReference type="Gene3D" id="3.10.100.10">
    <property type="entry name" value="Mannose-Binding Protein A, subunit A"/>
    <property type="match status" value="1"/>
</dbReference>
<name>A0A194AK64_PINFU</name>
<dbReference type="PANTHER" id="PTHR22803">
    <property type="entry name" value="MANNOSE, PHOSPHOLIPASE, LECTIN RECEPTOR RELATED"/>
    <property type="match status" value="1"/>
</dbReference>
<keyword evidence="1" id="KW-1015">Disulfide bond</keyword>
<dbReference type="SMART" id="SM00034">
    <property type="entry name" value="CLECT"/>
    <property type="match status" value="1"/>
</dbReference>
<dbReference type="InterPro" id="IPR018378">
    <property type="entry name" value="C-type_lectin_CS"/>
</dbReference>
<dbReference type="InterPro" id="IPR001304">
    <property type="entry name" value="C-type_lectin-like"/>
</dbReference>
<dbReference type="InterPro" id="IPR016186">
    <property type="entry name" value="C-type_lectin-like/link_sf"/>
</dbReference>
<accession>A0A194AK64</accession>
<proteinExistence type="predicted"/>
<dbReference type="PROSITE" id="PS00615">
    <property type="entry name" value="C_TYPE_LECTIN_1"/>
    <property type="match status" value="1"/>
</dbReference>
<dbReference type="SUPFAM" id="SSF56436">
    <property type="entry name" value="C-type lectin-like"/>
    <property type="match status" value="1"/>
</dbReference>
<organism evidence="3">
    <name type="scientific">Pinctada fucata</name>
    <name type="common">Akoya pearl oyster</name>
    <name type="synonym">Pinctada imbricata fucata</name>
    <dbReference type="NCBI Taxonomy" id="50426"/>
    <lineage>
        <taxon>Eukaryota</taxon>
        <taxon>Metazoa</taxon>
        <taxon>Spiralia</taxon>
        <taxon>Lophotrochozoa</taxon>
        <taxon>Mollusca</taxon>
        <taxon>Bivalvia</taxon>
        <taxon>Autobranchia</taxon>
        <taxon>Pteriomorphia</taxon>
        <taxon>Pterioida</taxon>
        <taxon>Pterioidea</taxon>
        <taxon>Pteriidae</taxon>
        <taxon>Pinctada</taxon>
    </lineage>
</organism>
<protein>
    <recommendedName>
        <fullName evidence="2">C-type lectin domain-containing protein</fullName>
    </recommendedName>
</protein>
<dbReference type="EMBL" id="GELH01000557">
    <property type="protein sequence ID" value="JAS03715.1"/>
    <property type="molecule type" value="Transcribed_RNA"/>
</dbReference>
<dbReference type="CDD" id="cd00037">
    <property type="entry name" value="CLECT"/>
    <property type="match status" value="1"/>
</dbReference>
<feature type="domain" description="C-type lectin" evidence="2">
    <location>
        <begin position="57"/>
        <end position="187"/>
    </location>
</feature>
<dbReference type="PROSITE" id="PS50041">
    <property type="entry name" value="C_TYPE_LECTIN_2"/>
    <property type="match status" value="1"/>
</dbReference>
<dbReference type="EMBL" id="GELH01000558">
    <property type="protein sequence ID" value="JAS03714.1"/>
    <property type="molecule type" value="Transcribed_RNA"/>
</dbReference>
<reference evidence="3" key="1">
    <citation type="submission" date="2016-03" db="EMBL/GenBank/DDBJ databases">
        <authorList>
            <person name="Ploux O."/>
        </authorList>
    </citation>
    <scope>NUCLEOTIDE SEQUENCE</scope>
    <source>
        <tissue evidence="3">Mantle</tissue>
    </source>
</reference>
<dbReference type="AlphaFoldDB" id="A0A194AK64"/>
<evidence type="ECO:0000313" key="3">
    <source>
        <dbReference type="EMBL" id="JAS03714.1"/>
    </source>
</evidence>
<dbReference type="InterPro" id="IPR016187">
    <property type="entry name" value="CTDL_fold"/>
</dbReference>
<sequence length="194" mass="22493">MFPRHLCTFTCKVNYMVLLLYKTFINLNYFKMLAAVLVALLYTAYVSGDCQSGWTRYEQSCYLISHFPATWTEAQYFCSTLRANLVEIYDRGENSFLENTLISLYHNYGNDNNNFYGYWMGLRDVQVENEFKWVSSGTSAVFNDWKTGQPDNVHSGIEDEDCVAFDSAAGFKWNDANCALKKYFICEKPSQRSK</sequence>
<evidence type="ECO:0000259" key="2">
    <source>
        <dbReference type="PROSITE" id="PS50041"/>
    </source>
</evidence>